<dbReference type="AlphaFoldDB" id="A0A844BFP0"/>
<dbReference type="EMBL" id="WJQR01000002">
    <property type="protein sequence ID" value="MRI80780.1"/>
    <property type="molecule type" value="Genomic_DNA"/>
</dbReference>
<dbReference type="InterPro" id="IPR027417">
    <property type="entry name" value="P-loop_NTPase"/>
</dbReference>
<protein>
    <submittedName>
        <fullName evidence="1">Uncharacterized protein</fullName>
    </submittedName>
</protein>
<proteinExistence type="predicted"/>
<dbReference type="Proteomes" id="UP000469870">
    <property type="component" value="Unassembled WGS sequence"/>
</dbReference>
<gene>
    <name evidence="1" type="ORF">GIY11_01880</name>
</gene>
<dbReference type="Gene3D" id="3.40.50.300">
    <property type="entry name" value="P-loop containing nucleotide triphosphate hydrolases"/>
    <property type="match status" value="1"/>
</dbReference>
<comment type="caution">
    <text evidence="1">The sequence shown here is derived from an EMBL/GenBank/DDBJ whole genome shotgun (WGS) entry which is preliminary data.</text>
</comment>
<evidence type="ECO:0000313" key="1">
    <source>
        <dbReference type="EMBL" id="MRI80780.1"/>
    </source>
</evidence>
<dbReference type="RefSeq" id="WP_153861266.1">
    <property type="nucleotide sequence ID" value="NZ_WJQR01000002.1"/>
</dbReference>
<accession>A0A844BFP0</accession>
<sequence>MHTILILENEEGLISILLEETLDAVKVIQFASTSNLHFLPSGPSPSNPSKLLISTQMQLLLMKRLKWRYDFII</sequence>
<reference evidence="1 2" key="1">
    <citation type="submission" date="2019-11" db="EMBL/GenBank/DDBJ databases">
        <title>Characterisation of Fundicoccus ignavus gen. nov. sp. nov., a novel genus of the family Aerococcaceae isolated from bulk tank milk.</title>
        <authorList>
            <person name="Siebert A."/>
            <person name="Huptas C."/>
            <person name="Wenning M."/>
            <person name="Scherer S."/>
            <person name="Doll E.V."/>
        </authorList>
    </citation>
    <scope>NUCLEOTIDE SEQUENCE [LARGE SCALE GENOMIC DNA]</scope>
    <source>
        <strain evidence="1 2">DSM 109653</strain>
    </source>
</reference>
<name>A0A844BFP0_9LACT</name>
<organism evidence="1 2">
    <name type="scientific">Fundicoccus ignavus</name>
    <dbReference type="NCBI Taxonomy" id="2664442"/>
    <lineage>
        <taxon>Bacteria</taxon>
        <taxon>Bacillati</taxon>
        <taxon>Bacillota</taxon>
        <taxon>Bacilli</taxon>
        <taxon>Lactobacillales</taxon>
        <taxon>Aerococcaceae</taxon>
        <taxon>Fundicoccus</taxon>
    </lineage>
</organism>
<evidence type="ECO:0000313" key="2">
    <source>
        <dbReference type="Proteomes" id="UP000469870"/>
    </source>
</evidence>